<keyword evidence="2" id="KW-1185">Reference proteome</keyword>
<gene>
    <name evidence="1" type="ORF">ADIS_2865</name>
</gene>
<name>R7ZQM3_9BACT</name>
<evidence type="ECO:0000313" key="2">
    <source>
        <dbReference type="Proteomes" id="UP000013909"/>
    </source>
</evidence>
<sequence length="69" mass="7683">MQKVGIIIFLALGFIVILATSWGRFAQLSVEIGRTLHGESLGSTEELEFMEADVFDVREPTEPNAVVFR</sequence>
<dbReference type="Proteomes" id="UP000013909">
    <property type="component" value="Unassembled WGS sequence"/>
</dbReference>
<dbReference type="STRING" id="1232681.ADIS_2865"/>
<dbReference type="RefSeq" id="WP_010854999.1">
    <property type="nucleotide sequence ID" value="NZ_AQHR01000085.1"/>
</dbReference>
<dbReference type="EMBL" id="AQHR01000085">
    <property type="protein sequence ID" value="EON76415.1"/>
    <property type="molecule type" value="Genomic_DNA"/>
</dbReference>
<protein>
    <submittedName>
        <fullName evidence="1">Uncharacterized protein</fullName>
    </submittedName>
</protein>
<reference evidence="1 2" key="1">
    <citation type="submission" date="2013-02" db="EMBL/GenBank/DDBJ databases">
        <title>A novel strain isolated from Lonar lake, Maharashtra, India.</title>
        <authorList>
            <person name="Singh A."/>
        </authorList>
    </citation>
    <scope>NUCLEOTIDE SEQUENCE [LARGE SCALE GENOMIC DNA]</scope>
    <source>
        <strain evidence="1 2">AK24</strain>
    </source>
</reference>
<comment type="caution">
    <text evidence="1">The sequence shown here is derived from an EMBL/GenBank/DDBJ whole genome shotgun (WGS) entry which is preliminary data.</text>
</comment>
<dbReference type="AlphaFoldDB" id="R7ZQM3"/>
<proteinExistence type="predicted"/>
<accession>R7ZQM3</accession>
<organism evidence="1 2">
    <name type="scientific">Lunatimonas lonarensis</name>
    <dbReference type="NCBI Taxonomy" id="1232681"/>
    <lineage>
        <taxon>Bacteria</taxon>
        <taxon>Pseudomonadati</taxon>
        <taxon>Bacteroidota</taxon>
        <taxon>Cytophagia</taxon>
        <taxon>Cytophagales</taxon>
        <taxon>Cyclobacteriaceae</taxon>
    </lineage>
</organism>
<evidence type="ECO:0000313" key="1">
    <source>
        <dbReference type="EMBL" id="EON76415.1"/>
    </source>
</evidence>